<organism evidence="1">
    <name type="scientific">Timema tahoe</name>
    <dbReference type="NCBI Taxonomy" id="61484"/>
    <lineage>
        <taxon>Eukaryota</taxon>
        <taxon>Metazoa</taxon>
        <taxon>Ecdysozoa</taxon>
        <taxon>Arthropoda</taxon>
        <taxon>Hexapoda</taxon>
        <taxon>Insecta</taxon>
        <taxon>Pterygota</taxon>
        <taxon>Neoptera</taxon>
        <taxon>Polyneoptera</taxon>
        <taxon>Phasmatodea</taxon>
        <taxon>Timematodea</taxon>
        <taxon>Timematoidea</taxon>
        <taxon>Timematidae</taxon>
        <taxon>Timema</taxon>
    </lineage>
</organism>
<accession>A0A7R9IEK3</accession>
<dbReference type="EMBL" id="OE001507">
    <property type="protein sequence ID" value="CAD7456958.1"/>
    <property type="molecule type" value="Genomic_DNA"/>
</dbReference>
<sequence>MSTQSYYKDRLGFDPNEDFNNGGAFDKTQQGYEENLSKFKEEVNSHLRGWRVENHSGTHPPSVHPTKIRTSISPVLGSLVQHETSAFATEASDKFFVNEVKKLSLNFRTPSTDIREIQDSRLRICGCETGSCDRYPLVKNSPVKLLLRLHLRLFKD</sequence>
<reference evidence="1" key="1">
    <citation type="submission" date="2020-11" db="EMBL/GenBank/DDBJ databases">
        <authorList>
            <person name="Tran Van P."/>
        </authorList>
    </citation>
    <scope>NUCLEOTIDE SEQUENCE</scope>
</reference>
<evidence type="ECO:0000313" key="1">
    <source>
        <dbReference type="EMBL" id="CAD7456958.1"/>
    </source>
</evidence>
<name>A0A7R9IEK3_9NEOP</name>
<gene>
    <name evidence="1" type="ORF">TTEB3V08_LOCUS4970</name>
</gene>
<protein>
    <submittedName>
        <fullName evidence="1">Uncharacterized protein</fullName>
    </submittedName>
</protein>
<dbReference type="AlphaFoldDB" id="A0A7R9IEK3"/>
<proteinExistence type="predicted"/>